<evidence type="ECO:0000256" key="3">
    <source>
        <dbReference type="ARBA" id="ARBA00022452"/>
    </source>
</evidence>
<dbReference type="InterPro" id="IPR008969">
    <property type="entry name" value="CarboxyPept-like_regulatory"/>
</dbReference>
<feature type="domain" description="TonB-dependent receptor-like beta-barrel" evidence="12">
    <location>
        <begin position="592"/>
        <end position="908"/>
    </location>
</feature>
<dbReference type="Gene3D" id="2.60.40.1120">
    <property type="entry name" value="Carboxypeptidase-like, regulatory domain"/>
    <property type="match status" value="1"/>
</dbReference>
<keyword evidence="5" id="KW-0732">Signal</keyword>
<evidence type="ECO:0000256" key="1">
    <source>
        <dbReference type="ARBA" id="ARBA00004571"/>
    </source>
</evidence>
<dbReference type="STRING" id="623280.SAMN05660226_00376"/>
<dbReference type="PANTHER" id="PTHR30069">
    <property type="entry name" value="TONB-DEPENDENT OUTER MEMBRANE RECEPTOR"/>
    <property type="match status" value="1"/>
</dbReference>
<protein>
    <submittedName>
        <fullName evidence="14">TonB-linked outer membrane protein, SusC/RagA family</fullName>
    </submittedName>
</protein>
<dbReference type="Gene3D" id="3.55.50.30">
    <property type="match status" value="1"/>
</dbReference>
<evidence type="ECO:0000256" key="9">
    <source>
        <dbReference type="ARBA" id="ARBA00023237"/>
    </source>
</evidence>
<evidence type="ECO:0000256" key="10">
    <source>
        <dbReference type="PROSITE-ProRule" id="PRU01360"/>
    </source>
</evidence>
<feature type="domain" description="TonB-dependent receptor plug" evidence="13">
    <location>
        <begin position="220"/>
        <end position="347"/>
    </location>
</feature>
<dbReference type="RefSeq" id="WP_217698076.1">
    <property type="nucleotide sequence ID" value="NZ_FUYS01000001.1"/>
</dbReference>
<dbReference type="PANTHER" id="PTHR30069:SF29">
    <property type="entry name" value="HEMOGLOBIN AND HEMOGLOBIN-HAPTOGLOBIN-BINDING PROTEIN 1-RELATED"/>
    <property type="match status" value="1"/>
</dbReference>
<dbReference type="SUPFAM" id="SSF56935">
    <property type="entry name" value="Porins"/>
    <property type="match status" value="1"/>
</dbReference>
<evidence type="ECO:0000256" key="2">
    <source>
        <dbReference type="ARBA" id="ARBA00022448"/>
    </source>
</evidence>
<dbReference type="Proteomes" id="UP000190541">
    <property type="component" value="Unassembled WGS sequence"/>
</dbReference>
<evidence type="ECO:0000313" key="14">
    <source>
        <dbReference type="EMBL" id="SKB28426.1"/>
    </source>
</evidence>
<dbReference type="Gene3D" id="2.170.130.10">
    <property type="entry name" value="TonB-dependent receptor, plug domain"/>
    <property type="match status" value="1"/>
</dbReference>
<dbReference type="InterPro" id="IPR036942">
    <property type="entry name" value="Beta-barrel_TonB_sf"/>
</dbReference>
<evidence type="ECO:0000259" key="12">
    <source>
        <dbReference type="Pfam" id="PF00593"/>
    </source>
</evidence>
<dbReference type="GO" id="GO:0009279">
    <property type="term" value="C:cell outer membrane"/>
    <property type="evidence" value="ECO:0007669"/>
    <property type="project" value="UniProtKB-SubCell"/>
</dbReference>
<evidence type="ECO:0000313" key="15">
    <source>
        <dbReference type="Proteomes" id="UP000190541"/>
    </source>
</evidence>
<dbReference type="GO" id="GO:0044718">
    <property type="term" value="P:siderophore transmembrane transport"/>
    <property type="evidence" value="ECO:0007669"/>
    <property type="project" value="TreeGrafter"/>
</dbReference>
<dbReference type="Pfam" id="PF07715">
    <property type="entry name" value="Plug"/>
    <property type="match status" value="1"/>
</dbReference>
<evidence type="ECO:0000256" key="6">
    <source>
        <dbReference type="ARBA" id="ARBA00023077"/>
    </source>
</evidence>
<dbReference type="SUPFAM" id="SSF49464">
    <property type="entry name" value="Carboxypeptidase regulatory domain-like"/>
    <property type="match status" value="1"/>
</dbReference>
<dbReference type="Pfam" id="PF00593">
    <property type="entry name" value="TonB_dep_Rec_b-barrel"/>
    <property type="match status" value="1"/>
</dbReference>
<name>A0A1T5A0H6_9SPHI</name>
<dbReference type="InterPro" id="IPR037066">
    <property type="entry name" value="Plug_dom_sf"/>
</dbReference>
<dbReference type="InterPro" id="IPR012910">
    <property type="entry name" value="Plug_dom"/>
</dbReference>
<evidence type="ECO:0000256" key="8">
    <source>
        <dbReference type="ARBA" id="ARBA00023170"/>
    </source>
</evidence>
<evidence type="ECO:0000256" key="11">
    <source>
        <dbReference type="RuleBase" id="RU003357"/>
    </source>
</evidence>
<proteinExistence type="inferred from homology"/>
<gene>
    <name evidence="14" type="ORF">SAMN05660226_00376</name>
</gene>
<sequence length="1150" mass="126882">MKSQQALLHHIMRITFVLAFALVAATQLLCAANSFGQVLDKRIDLSYRRADAYTVIKDIQQKTGVDFAFTDNLGLDNITFTDVHYKNRRLEEVLKALLNTNWIAFREQSGTVILYKMQAPGRITGRITDTQGTPLSGASIKVREINRSYSADDDGHYSISLPPGTYTLEVTYIAFRSQQKGGIAVEEGKGVRADFTLDEEQGALSEVVVTALGIKREEKSLGYAAQTVTEEAVTEAKSNNWVNALSGKVAGLTVQGAGAGPMGSSRITLRGESSLNLDNNQALVVIDGVPVSNRITGTGFNSHLSQDSPIDFGSNVNDLNPDDIENITVLKGPAATALYGSRAAGGALIVTTKSASRKQNGIGITFNSNTSIEQINRWPDYQFEYGEGRTDEYYSYGATEDGPNTSMNVAAGRAWGPRFEGQQYYQYDPLNPGGIPTTRTPWVAYDDYISGFFQTGITTTNGLAIAGGNEDSGARLSVTHLTNKWILPNTGFNRINASLSVQQKVSERLRLSGKFNYAIKKSDNLPAAGYNNQTMMYFLIIGTTPNVRPEWFMPYWEAGREGVEQYKPFNAGPENPYAIMYEMLNKMNKHNIIGNVSATYKVTDNMDVMLRSGLDFAAEDRSQQRPFSMTKYPRGMYREQGITNYESNTDVLLSYRRQVSNALQLSLSAGGNYMFQSYKFYGMYADQLAQPGIYQLSNSLDPVVSEADQQRKAIASLYAFGQLSYQDKVFVDLTGRNDWSSTLPVAQRSFFYPSVNTSFVLNELLALPRAISFAKLRLSWAQVGNDTRPYQTARYYDQIYGNSLTNSSILYNPNLKPEITTSYEAGLDIRFLRGRIGADITAYTNDSRNQILATPVDPVSGYSSALINAGLINSKGIEVVLNGQPVMSQAFKWDLALNWSLNRSYVKELAEGITNQIIYSHSNNVNIEARVGGRMGDLYGRGFQRSPEGEIIYNISGLPESLDPEMKKWGNAFADWKAGLSNRFSYKSYGLSVLLDGQKGGSIYSQTNHKNNTLGKTKVTLPGRDEGIVGQGVVRQSDGSFVPNTTRVPAGTYYDNYYQISNAETNVFDASFLKIREVRLSYTLPPALSAKLRLTNASIALWGRDLFNFTSFPGFDPEGGNLNDGTLTPGVELTQFPSTRSLGMNITLGF</sequence>
<reference evidence="14 15" key="1">
    <citation type="submission" date="2017-02" db="EMBL/GenBank/DDBJ databases">
        <authorList>
            <person name="Peterson S.W."/>
        </authorList>
    </citation>
    <scope>NUCLEOTIDE SEQUENCE [LARGE SCALE GENOMIC DNA]</scope>
    <source>
        <strain evidence="14 15">DSM 22899</strain>
    </source>
</reference>
<dbReference type="Pfam" id="PF13620">
    <property type="entry name" value="CarboxypepD_reg"/>
    <property type="match status" value="1"/>
</dbReference>
<accession>A0A1T5A0H6</accession>
<dbReference type="InterPro" id="IPR023997">
    <property type="entry name" value="TonB-dep_OMP_SusC/RagA_CS"/>
</dbReference>
<evidence type="ECO:0000256" key="7">
    <source>
        <dbReference type="ARBA" id="ARBA00023136"/>
    </source>
</evidence>
<dbReference type="InterPro" id="IPR023996">
    <property type="entry name" value="TonB-dep_OMP_SusC/RagA"/>
</dbReference>
<keyword evidence="7 10" id="KW-0472">Membrane</keyword>
<dbReference type="NCBIfam" id="TIGR04056">
    <property type="entry name" value="OMP_RagA_SusC"/>
    <property type="match status" value="1"/>
</dbReference>
<comment type="similarity">
    <text evidence="10 11">Belongs to the TonB-dependent receptor family.</text>
</comment>
<evidence type="ECO:0000259" key="13">
    <source>
        <dbReference type="Pfam" id="PF07715"/>
    </source>
</evidence>
<comment type="subcellular location">
    <subcellularLocation>
        <location evidence="1 10">Cell outer membrane</location>
        <topology evidence="1 10">Multi-pass membrane protein</topology>
    </subcellularLocation>
</comment>
<keyword evidence="6 11" id="KW-0798">TonB box</keyword>
<keyword evidence="8" id="KW-0675">Receptor</keyword>
<dbReference type="NCBIfam" id="TIGR04057">
    <property type="entry name" value="SusC_RagA_signa"/>
    <property type="match status" value="1"/>
</dbReference>
<organism evidence="14 15">
    <name type="scientific">Parapedobacter luteus</name>
    <dbReference type="NCBI Taxonomy" id="623280"/>
    <lineage>
        <taxon>Bacteria</taxon>
        <taxon>Pseudomonadati</taxon>
        <taxon>Bacteroidota</taxon>
        <taxon>Sphingobacteriia</taxon>
        <taxon>Sphingobacteriales</taxon>
        <taxon>Sphingobacteriaceae</taxon>
        <taxon>Parapedobacter</taxon>
    </lineage>
</organism>
<evidence type="ECO:0000256" key="5">
    <source>
        <dbReference type="ARBA" id="ARBA00022729"/>
    </source>
</evidence>
<keyword evidence="2 10" id="KW-0813">Transport</keyword>
<dbReference type="GO" id="GO:0015344">
    <property type="term" value="F:siderophore uptake transmembrane transporter activity"/>
    <property type="evidence" value="ECO:0007669"/>
    <property type="project" value="TreeGrafter"/>
</dbReference>
<evidence type="ECO:0000256" key="4">
    <source>
        <dbReference type="ARBA" id="ARBA00022692"/>
    </source>
</evidence>
<keyword evidence="9 10" id="KW-0998">Cell outer membrane</keyword>
<dbReference type="AlphaFoldDB" id="A0A1T5A0H6"/>
<dbReference type="InterPro" id="IPR000531">
    <property type="entry name" value="Beta-barrel_TonB"/>
</dbReference>
<dbReference type="EMBL" id="FUYS01000001">
    <property type="protein sequence ID" value="SKB28426.1"/>
    <property type="molecule type" value="Genomic_DNA"/>
</dbReference>
<keyword evidence="4 10" id="KW-0812">Transmembrane</keyword>
<keyword evidence="3 10" id="KW-1134">Transmembrane beta strand</keyword>
<keyword evidence="15" id="KW-1185">Reference proteome</keyword>
<dbReference type="PROSITE" id="PS52016">
    <property type="entry name" value="TONB_DEPENDENT_REC_3"/>
    <property type="match status" value="1"/>
</dbReference>
<dbReference type="InterPro" id="IPR039426">
    <property type="entry name" value="TonB-dep_rcpt-like"/>
</dbReference>
<dbReference type="Gene3D" id="2.40.170.20">
    <property type="entry name" value="TonB-dependent receptor, beta-barrel domain"/>
    <property type="match status" value="1"/>
</dbReference>